<feature type="chain" id="PRO_5040867678" evidence="1">
    <location>
        <begin position="26"/>
        <end position="251"/>
    </location>
</feature>
<feature type="signal peptide" evidence="1">
    <location>
        <begin position="1"/>
        <end position="25"/>
    </location>
</feature>
<evidence type="ECO:0000256" key="1">
    <source>
        <dbReference type="SAM" id="SignalP"/>
    </source>
</evidence>
<comment type="caution">
    <text evidence="3">The sequence shown here is derived from an EMBL/GenBank/DDBJ whole genome shotgun (WGS) entry which is preliminary data.</text>
</comment>
<evidence type="ECO:0000259" key="2">
    <source>
        <dbReference type="Pfam" id="PF07589"/>
    </source>
</evidence>
<accession>A0A9X2FIW0</accession>
<dbReference type="Pfam" id="PF07589">
    <property type="entry name" value="PEP-CTERM"/>
    <property type="match status" value="1"/>
</dbReference>
<evidence type="ECO:0000313" key="3">
    <source>
        <dbReference type="EMBL" id="MCO6047601.1"/>
    </source>
</evidence>
<dbReference type="AlphaFoldDB" id="A0A9X2FIW0"/>
<keyword evidence="1" id="KW-0732">Signal</keyword>
<dbReference type="EMBL" id="JAMXLR010000092">
    <property type="protein sequence ID" value="MCO6047601.1"/>
    <property type="molecule type" value="Genomic_DNA"/>
</dbReference>
<gene>
    <name evidence="3" type="ORF">NG895_27160</name>
</gene>
<organism evidence="3 4">
    <name type="scientific">Aeoliella straminimaris</name>
    <dbReference type="NCBI Taxonomy" id="2954799"/>
    <lineage>
        <taxon>Bacteria</taxon>
        <taxon>Pseudomonadati</taxon>
        <taxon>Planctomycetota</taxon>
        <taxon>Planctomycetia</taxon>
        <taxon>Pirellulales</taxon>
        <taxon>Lacipirellulaceae</taxon>
        <taxon>Aeoliella</taxon>
    </lineage>
</organism>
<name>A0A9X2FIW0_9BACT</name>
<protein>
    <submittedName>
        <fullName evidence="3">PEP-CTERM sorting domain-containing protein</fullName>
    </submittedName>
</protein>
<sequence length="251" mass="25981">MRYCFSAAFLASLILGVALQSPCYGAVINEFFADDDGGDDAEFVELYGSPGESLSGLSFIVVDGDTSGNTTSSNFNRVTVQIDFTTESIPADGFFVLGGGTTPNVDYSFGVNTLQNGSQTYALVRTADIAFDAEDDDELTEASVNAITANLIDAVGSLDNGEGDLVYFGAPDISDGTGFAIDSAQRIPNGVDTDSAADWLTESTFPEKELADTAATPGTVNAAAIPEPSSILMALMAASGVGAVAMRRRLG</sequence>
<dbReference type="InterPro" id="IPR013424">
    <property type="entry name" value="Ice-binding_C"/>
</dbReference>
<keyword evidence="4" id="KW-1185">Reference proteome</keyword>
<reference evidence="3" key="1">
    <citation type="submission" date="2022-06" db="EMBL/GenBank/DDBJ databases">
        <title>Aeoliella straminimaris, a novel planctomycete from sediments.</title>
        <authorList>
            <person name="Vitorino I.R."/>
            <person name="Lage O.M."/>
        </authorList>
    </citation>
    <scope>NUCLEOTIDE SEQUENCE</scope>
    <source>
        <strain evidence="3">ICT_H6.2</strain>
    </source>
</reference>
<evidence type="ECO:0000313" key="4">
    <source>
        <dbReference type="Proteomes" id="UP001155241"/>
    </source>
</evidence>
<dbReference type="RefSeq" id="WP_252855711.1">
    <property type="nucleotide sequence ID" value="NZ_JAMXLR010000092.1"/>
</dbReference>
<feature type="domain" description="Ice-binding protein C-terminal" evidence="2">
    <location>
        <begin position="224"/>
        <end position="249"/>
    </location>
</feature>
<dbReference type="Proteomes" id="UP001155241">
    <property type="component" value="Unassembled WGS sequence"/>
</dbReference>
<proteinExistence type="predicted"/>